<evidence type="ECO:0000313" key="2">
    <source>
        <dbReference type="Proteomes" id="UP001281147"/>
    </source>
</evidence>
<evidence type="ECO:0000313" key="1">
    <source>
        <dbReference type="EMBL" id="KAK3708559.1"/>
    </source>
</evidence>
<protein>
    <submittedName>
        <fullName evidence="1">Uncharacterized protein</fullName>
    </submittedName>
</protein>
<keyword evidence="2" id="KW-1185">Reference proteome</keyword>
<reference evidence="1" key="1">
    <citation type="submission" date="2023-07" db="EMBL/GenBank/DDBJ databases">
        <title>Black Yeasts Isolated from many extreme environments.</title>
        <authorList>
            <person name="Coleine C."/>
            <person name="Stajich J.E."/>
            <person name="Selbmann L."/>
        </authorList>
    </citation>
    <scope>NUCLEOTIDE SEQUENCE</scope>
    <source>
        <strain evidence="1">CCFEE 5714</strain>
    </source>
</reference>
<proteinExistence type="predicted"/>
<dbReference type="EMBL" id="JAUTXU010000100">
    <property type="protein sequence ID" value="KAK3708559.1"/>
    <property type="molecule type" value="Genomic_DNA"/>
</dbReference>
<accession>A0ACC3N3N5</accession>
<sequence length="449" mass="49454">MAAKVFHNGTVLSWNEDGQSIEVLHETSILIKGDTISATGKNIEVPSDAEVIDSTGKILTPGFINTHSHLWQTAFRTLAPNTTLASYLKSYSQSSQAVKAFSAEDIYMSCLEGYYEGLNAGVTTYVEHASNNWDLDVVKRGFDAAVDGGARVWWCCALDDREDVTAKDVFEYINTLGKRSKDNHPLVSLGLATDAMHSASDEQTQHMKDKIRELDLEAVTTHDLGGPWPIGHNTPSIAANKGLQDLDVPIIFSHGGLITKENRAALRKHDWNLSITPESEMHYGHGQQTSRLVQDHASLGVDTNWTFSGDILTQARLWLQSVRNYLLVTRQGGRAVRRDDIGVLKVAAKADIVCFNGDSPNMVGWTDPIAAVVLHANVGDIEHVMVGGVFRKRNGKLALKEGEWSAFSKKFAEVARRIQAKVKVPPQPEKFMGVTEFGDVETMTTRRQA</sequence>
<organism evidence="1 2">
    <name type="scientific">Vermiconidia calcicola</name>
    <dbReference type="NCBI Taxonomy" id="1690605"/>
    <lineage>
        <taxon>Eukaryota</taxon>
        <taxon>Fungi</taxon>
        <taxon>Dikarya</taxon>
        <taxon>Ascomycota</taxon>
        <taxon>Pezizomycotina</taxon>
        <taxon>Dothideomycetes</taxon>
        <taxon>Dothideomycetidae</taxon>
        <taxon>Mycosphaerellales</taxon>
        <taxon>Extremaceae</taxon>
        <taxon>Vermiconidia</taxon>
    </lineage>
</organism>
<name>A0ACC3N3N5_9PEZI</name>
<gene>
    <name evidence="1" type="ORF">LTR37_011454</name>
</gene>
<comment type="caution">
    <text evidence="1">The sequence shown here is derived from an EMBL/GenBank/DDBJ whole genome shotgun (WGS) entry which is preliminary data.</text>
</comment>
<dbReference type="Proteomes" id="UP001281147">
    <property type="component" value="Unassembled WGS sequence"/>
</dbReference>